<dbReference type="Gene3D" id="2.40.10.10">
    <property type="entry name" value="Trypsin-like serine proteases"/>
    <property type="match status" value="2"/>
</dbReference>
<evidence type="ECO:0000256" key="5">
    <source>
        <dbReference type="SAM" id="SignalP"/>
    </source>
</evidence>
<dbReference type="AlphaFoldDB" id="A0A7R9FR77"/>
<dbReference type="Pfam" id="PF00089">
    <property type="entry name" value="Trypsin"/>
    <property type="match status" value="2"/>
</dbReference>
<evidence type="ECO:0000256" key="4">
    <source>
        <dbReference type="PROSITE-ProRule" id="PRU00302"/>
    </source>
</evidence>
<keyword evidence="2 4" id="KW-1015">Disulfide bond</keyword>
<keyword evidence="5" id="KW-0732">Signal</keyword>
<keyword evidence="9" id="KW-1185">Reference proteome</keyword>
<comment type="similarity">
    <text evidence="3">Belongs to the peptidase S1 family. CLIP subfamily.</text>
</comment>
<feature type="domain" description="Sushi" evidence="7">
    <location>
        <begin position="854"/>
        <end position="916"/>
    </location>
</feature>
<feature type="chain" id="PRO_5036210626" evidence="5">
    <location>
        <begin position="21"/>
        <end position="1176"/>
    </location>
</feature>
<evidence type="ECO:0000313" key="8">
    <source>
        <dbReference type="EMBL" id="CAD7251714.1"/>
    </source>
</evidence>
<dbReference type="FunFam" id="2.40.10.10:FF:000068">
    <property type="entry name" value="transmembrane protease serine 2"/>
    <property type="match status" value="2"/>
</dbReference>
<dbReference type="Gene3D" id="3.80.10.10">
    <property type="entry name" value="Ribonuclease Inhibitor"/>
    <property type="match status" value="1"/>
</dbReference>
<feature type="disulfide bond" evidence="4">
    <location>
        <begin position="542"/>
        <end position="569"/>
    </location>
</feature>
<sequence length="1176" mass="131923">MFRRTAASLLLLGLAAFASSSDEYVCDETLSRGARSPCVQEVQRAVGVEADGIFGPDTEAAVVAFQGRQGLVPDGIVSRQTWAAIRATSAARLLQRGIDDTSAEACPTGEISPCTCNEYLEGVEVDCTRARTSAEISLALESADWPSSRLWRFWMEGNTGVKELPEWIFGDLSFEQIIVRDSALERIDPMAILPFKSELVNISVHHSRLKSFHFDIIPEFPRLKRLWLYGNSLSSVPAIHSKSLDILCLSTNNIKRVEQDGWATPNVTEFNIGYNPLSELPLRVIKSMEKLEEFFCSGCSLGPTLSSGLLEFRSKAFKWVVLWSNGISRLEPRAIKGLTADSEVILAENNIATLDEAIFRPLLEVMSLGEGFLGLKSNPIRCDCNLAWLAFAPQLLSNIHEAKCTDGRDLTDPGLLKFLKKCRNDTLTCPERPRCPTGLAGLRCIEAEYACFCDEGTLNTYFACPRASQVCCVSSDAQIPPCRGCVEANGCEALPGIHRGHFTILSCRDGRRRPDRIEETFNNTECFRGGKYQIGTKVKYSCDKYYFLRGLLVRTCGKNQEWTEPAPFCEPGCGSKREVPKSVKRPIHTMRGKVAPIGEWPWQVAIYDKDEEVIDCGGALIREQWVLTAAHCVVNYDPYFQARDANDFLVYLGKHYRNDSRDDGLVQKCKVAQVFPHPRNRHQIFQADIALLKLEEPAKLTEGVQLVCLPTQEYLSQHNVDHGRKGWVAGWGLDGSNSPSRVLRNVELQVQSAPICSRYTEDVTRQSSNLVDTLFCAGQLGENHTSRTLYYSVAPRILEYETVCKGDSGSGMVFPIFPYLERGPWIIEGVLSHIYHNESQNCSDLLPGQFGVFTKVHRPDRIEETFNNTECFRGGKYQIGTKVKYSCDKYYFLRGLLVRTCGKNQEWTEPAPFCEPGCGSKREVPKSVTRPIHTMRGKEAPIGEWPWQVAIYVKDEELINCGGALIREQWVLTAAHCVVNYDPFFQARDPNDFLVYLGKHYQNDSRDDGLVQKCKVAQVFPHPRNRQQRFQSDIALLKLEEPAKLTEGVQLVCLPTQEYLSQHNVDHERKGRVAGWGLDGSNSPSRVLRNVELQVQSALTCSRYTKDVTRQSPNLVDTLFCAGQLGENHTSRTLYYSVAPRILGGFEERQFKVNRLGDYEANAGKNLTGNVPHAER</sequence>
<dbReference type="InterPro" id="IPR036365">
    <property type="entry name" value="PGBD-like_sf"/>
</dbReference>
<dbReference type="SUPFAM" id="SSF50494">
    <property type="entry name" value="Trypsin-like serine proteases"/>
    <property type="match status" value="2"/>
</dbReference>
<protein>
    <submittedName>
        <fullName evidence="8">Uncharacterized protein</fullName>
    </submittedName>
</protein>
<dbReference type="InterPro" id="IPR001254">
    <property type="entry name" value="Trypsin_dom"/>
</dbReference>
<dbReference type="InterPro" id="IPR051487">
    <property type="entry name" value="Ser/Thr_Proteases_Immune/Dev"/>
</dbReference>
<feature type="domain" description="Peptidase S1" evidence="6">
    <location>
        <begin position="589"/>
        <end position="913"/>
    </location>
</feature>
<keyword evidence="4" id="KW-0768">Sushi</keyword>
<evidence type="ECO:0000256" key="1">
    <source>
        <dbReference type="ARBA" id="ARBA00023049"/>
    </source>
</evidence>
<keyword evidence="1" id="KW-0482">Metalloprotease</keyword>
<dbReference type="SUPFAM" id="SSF52058">
    <property type="entry name" value="L domain-like"/>
    <property type="match status" value="1"/>
</dbReference>
<dbReference type="CDD" id="cd00190">
    <property type="entry name" value="Tryp_SPc"/>
    <property type="match status" value="2"/>
</dbReference>
<feature type="signal peptide" evidence="5">
    <location>
        <begin position="1"/>
        <end position="20"/>
    </location>
</feature>
<evidence type="ECO:0000313" key="9">
    <source>
        <dbReference type="Proteomes" id="UP000677054"/>
    </source>
</evidence>
<dbReference type="Pfam" id="PF01471">
    <property type="entry name" value="PG_binding_1"/>
    <property type="match status" value="1"/>
</dbReference>
<organism evidence="8">
    <name type="scientific">Darwinula stevensoni</name>
    <dbReference type="NCBI Taxonomy" id="69355"/>
    <lineage>
        <taxon>Eukaryota</taxon>
        <taxon>Metazoa</taxon>
        <taxon>Ecdysozoa</taxon>
        <taxon>Arthropoda</taxon>
        <taxon>Crustacea</taxon>
        <taxon>Oligostraca</taxon>
        <taxon>Ostracoda</taxon>
        <taxon>Podocopa</taxon>
        <taxon>Podocopida</taxon>
        <taxon>Darwinulocopina</taxon>
        <taxon>Darwinuloidea</taxon>
        <taxon>Darwinulidae</taxon>
        <taxon>Darwinula</taxon>
    </lineage>
</organism>
<evidence type="ECO:0000256" key="3">
    <source>
        <dbReference type="ARBA" id="ARBA00024195"/>
    </source>
</evidence>
<dbReference type="InterPro" id="IPR018114">
    <property type="entry name" value="TRYPSIN_HIS"/>
</dbReference>
<gene>
    <name evidence="8" type="ORF">DSTB1V02_LOCUS11476</name>
</gene>
<accession>A0A7R9FR77</accession>
<dbReference type="InterPro" id="IPR043504">
    <property type="entry name" value="Peptidase_S1_PA_chymotrypsin"/>
</dbReference>
<dbReference type="PANTHER" id="PTHR24256">
    <property type="entry name" value="TRYPTASE-RELATED"/>
    <property type="match status" value="1"/>
</dbReference>
<dbReference type="OrthoDB" id="2019384at2759"/>
<dbReference type="EMBL" id="LR903275">
    <property type="protein sequence ID" value="CAD7251714.1"/>
    <property type="molecule type" value="Genomic_DNA"/>
</dbReference>
<proteinExistence type="inferred from homology"/>
<feature type="domain" description="Peptidase S1" evidence="6">
    <location>
        <begin position="934"/>
        <end position="1176"/>
    </location>
</feature>
<dbReference type="InterPro" id="IPR002477">
    <property type="entry name" value="Peptidoglycan-bd-like"/>
</dbReference>
<dbReference type="PROSITE" id="PS00134">
    <property type="entry name" value="TRYPSIN_HIS"/>
    <property type="match status" value="2"/>
</dbReference>
<dbReference type="PRINTS" id="PR00722">
    <property type="entry name" value="CHYMOTRYPSIN"/>
</dbReference>
<feature type="disulfide bond" evidence="4">
    <location>
        <begin position="887"/>
        <end position="914"/>
    </location>
</feature>
<dbReference type="InterPro" id="IPR001314">
    <property type="entry name" value="Peptidase_S1A"/>
</dbReference>
<dbReference type="Gene3D" id="1.10.101.10">
    <property type="entry name" value="PGBD-like superfamily/PGBD"/>
    <property type="match status" value="1"/>
</dbReference>
<dbReference type="GO" id="GO:0008237">
    <property type="term" value="F:metallopeptidase activity"/>
    <property type="evidence" value="ECO:0007669"/>
    <property type="project" value="UniProtKB-KW"/>
</dbReference>
<dbReference type="InterPro" id="IPR000436">
    <property type="entry name" value="Sushi_SCR_CCP_dom"/>
</dbReference>
<dbReference type="Pfam" id="PF00084">
    <property type="entry name" value="Sushi"/>
    <property type="match status" value="2"/>
</dbReference>
<evidence type="ECO:0000259" key="7">
    <source>
        <dbReference type="PROSITE" id="PS50923"/>
    </source>
</evidence>
<dbReference type="SUPFAM" id="SSF47090">
    <property type="entry name" value="PGBD-like"/>
    <property type="match status" value="1"/>
</dbReference>
<keyword evidence="1" id="KW-0378">Hydrolase</keyword>
<dbReference type="EMBL" id="CAJPEV010003758">
    <property type="protein sequence ID" value="CAG0900481.1"/>
    <property type="molecule type" value="Genomic_DNA"/>
</dbReference>
<dbReference type="PROSITE" id="PS50923">
    <property type="entry name" value="SUSHI"/>
    <property type="match status" value="2"/>
</dbReference>
<dbReference type="PROSITE" id="PS50240">
    <property type="entry name" value="TRYPSIN_DOM"/>
    <property type="match status" value="2"/>
</dbReference>
<dbReference type="SMART" id="SM00020">
    <property type="entry name" value="Tryp_SPc"/>
    <property type="match status" value="2"/>
</dbReference>
<dbReference type="InterPro" id="IPR032675">
    <property type="entry name" value="LRR_dom_sf"/>
</dbReference>
<name>A0A7R9FR77_9CRUS</name>
<reference evidence="8" key="1">
    <citation type="submission" date="2020-11" db="EMBL/GenBank/DDBJ databases">
        <authorList>
            <person name="Tran Van P."/>
        </authorList>
    </citation>
    <scope>NUCLEOTIDE SEQUENCE</scope>
</reference>
<dbReference type="InterPro" id="IPR009003">
    <property type="entry name" value="Peptidase_S1_PA"/>
</dbReference>
<dbReference type="Gene3D" id="2.10.70.10">
    <property type="entry name" value="Complement Module, domain 1"/>
    <property type="match status" value="2"/>
</dbReference>
<comment type="caution">
    <text evidence="4">Lacks conserved residue(s) required for the propagation of feature annotation.</text>
</comment>
<feature type="domain" description="Sushi" evidence="7">
    <location>
        <begin position="505"/>
        <end position="571"/>
    </location>
</feature>
<dbReference type="GO" id="GO:0006508">
    <property type="term" value="P:proteolysis"/>
    <property type="evidence" value="ECO:0007669"/>
    <property type="project" value="InterPro"/>
</dbReference>
<keyword evidence="1" id="KW-0645">Protease</keyword>
<dbReference type="CDD" id="cd00033">
    <property type="entry name" value="CCP"/>
    <property type="match status" value="2"/>
</dbReference>
<dbReference type="Proteomes" id="UP000677054">
    <property type="component" value="Unassembled WGS sequence"/>
</dbReference>
<dbReference type="GO" id="GO:0004252">
    <property type="term" value="F:serine-type endopeptidase activity"/>
    <property type="evidence" value="ECO:0007669"/>
    <property type="project" value="InterPro"/>
</dbReference>
<evidence type="ECO:0000259" key="6">
    <source>
        <dbReference type="PROSITE" id="PS50240"/>
    </source>
</evidence>
<dbReference type="SMART" id="SM00032">
    <property type="entry name" value="CCP"/>
    <property type="match status" value="2"/>
</dbReference>
<evidence type="ECO:0000256" key="2">
    <source>
        <dbReference type="ARBA" id="ARBA00023157"/>
    </source>
</evidence>
<dbReference type="InterPro" id="IPR036366">
    <property type="entry name" value="PGBDSf"/>
</dbReference>